<evidence type="ECO:0000259" key="6">
    <source>
        <dbReference type="Pfam" id="PF01467"/>
    </source>
</evidence>
<keyword evidence="4" id="KW-0067">ATP-binding</keyword>
<keyword evidence="2 4" id="KW-0808">Transferase</keyword>
<comment type="similarity">
    <text evidence="1 4">Belongs to the archaeal NMN adenylyltransferase family.</text>
</comment>
<dbReference type="PANTHER" id="PTHR21342">
    <property type="entry name" value="PHOSPHOPANTETHEINE ADENYLYLTRANSFERASE"/>
    <property type="match status" value="1"/>
</dbReference>
<feature type="domain" description="Cytidyltransferase-like" evidence="6">
    <location>
        <begin position="5"/>
        <end position="95"/>
    </location>
</feature>
<comment type="subcellular location">
    <subcellularLocation>
        <location evidence="4">Cytoplasm</location>
    </subcellularLocation>
</comment>
<dbReference type="RefSeq" id="WP_227717507.1">
    <property type="nucleotide sequence ID" value="NZ_CP007536.1"/>
</dbReference>
<dbReference type="Proteomes" id="UP000027093">
    <property type="component" value="Chromosome"/>
</dbReference>
<dbReference type="InterPro" id="IPR006418">
    <property type="entry name" value="NMN_Atrans_arc"/>
</dbReference>
<evidence type="ECO:0000256" key="5">
    <source>
        <dbReference type="NCBIfam" id="TIGR01527"/>
    </source>
</evidence>
<evidence type="ECO:0000313" key="7">
    <source>
        <dbReference type="EMBL" id="AIC15555.1"/>
    </source>
</evidence>
<dbReference type="EC" id="2.7.7.1" evidence="4 5"/>
<dbReference type="InterPro" id="IPR014729">
    <property type="entry name" value="Rossmann-like_a/b/a_fold"/>
</dbReference>
<evidence type="ECO:0000256" key="3">
    <source>
        <dbReference type="ARBA" id="ARBA00022695"/>
    </source>
</evidence>
<dbReference type="GO" id="GO:0005737">
    <property type="term" value="C:cytoplasm"/>
    <property type="evidence" value="ECO:0007669"/>
    <property type="project" value="UniProtKB-SubCell"/>
</dbReference>
<dbReference type="Pfam" id="PF01467">
    <property type="entry name" value="CTP_transf_like"/>
    <property type="match status" value="1"/>
</dbReference>
<protein>
    <recommendedName>
        <fullName evidence="4 5">Nicotinamide-nucleotide adenylyltransferase</fullName>
        <ecNumber evidence="4 5">2.7.7.1</ecNumber>
    </recommendedName>
    <alternativeName>
        <fullName evidence="4">NAD(+) diphosphorylase</fullName>
    </alternativeName>
    <alternativeName>
        <fullName evidence="4">NAD(+) pyrophosphorylase</fullName>
    </alternativeName>
    <alternativeName>
        <fullName evidence="4">NMN adenylyltransferase</fullName>
    </alternativeName>
</protein>
<evidence type="ECO:0000256" key="2">
    <source>
        <dbReference type="ARBA" id="ARBA00022679"/>
    </source>
</evidence>
<dbReference type="SUPFAM" id="SSF52374">
    <property type="entry name" value="Nucleotidylyl transferase"/>
    <property type="match status" value="1"/>
</dbReference>
<dbReference type="HOGENOM" id="CLU_108783_0_0_2"/>
<comment type="pathway">
    <text evidence="4">Cofactor biosynthesis; NAD(+) biosynthesis; NAD(+) from nicotinamide D-ribonucleotide: step 1/1.</text>
</comment>
<comment type="catalytic activity">
    <reaction evidence="4">
        <text>beta-nicotinamide D-ribonucleotide + ATP + H(+) = diphosphate + NAD(+)</text>
        <dbReference type="Rhea" id="RHEA:21360"/>
        <dbReference type="ChEBI" id="CHEBI:14649"/>
        <dbReference type="ChEBI" id="CHEBI:15378"/>
        <dbReference type="ChEBI" id="CHEBI:30616"/>
        <dbReference type="ChEBI" id="CHEBI:33019"/>
        <dbReference type="ChEBI" id="CHEBI:57540"/>
        <dbReference type="EC" id="2.7.7.1"/>
    </reaction>
</comment>
<dbReference type="KEGG" id="nvn:NVIE_013200"/>
<keyword evidence="4" id="KW-0963">Cytoplasm</keyword>
<dbReference type="GO" id="GO:0000309">
    <property type="term" value="F:nicotinamide-nucleotide adenylyltransferase activity"/>
    <property type="evidence" value="ECO:0007669"/>
    <property type="project" value="UniProtKB-UniRule"/>
</dbReference>
<reference evidence="7 8" key="1">
    <citation type="journal article" date="2014" name="Int. J. Syst. Evol. Microbiol.">
        <title>Nitrososphaera viennensis gen. nov., sp. nov., an aerobic and mesophilic, ammonia-oxidizing archaeon from soil and a member of the archaeal phylum Thaumarchaeota.</title>
        <authorList>
            <person name="Stieglmeier M."/>
            <person name="Klingl A."/>
            <person name="Alves R.J."/>
            <person name="Rittmann S.K."/>
            <person name="Melcher M."/>
            <person name="Leisch N."/>
            <person name="Schleper C."/>
        </authorList>
    </citation>
    <scope>NUCLEOTIDE SEQUENCE [LARGE SCALE GENOMIC DNA]</scope>
    <source>
        <strain evidence="7">EN76</strain>
    </source>
</reference>
<accession>A0A060HJV3</accession>
<sequence length="191" mass="21834">MTTGLFVGRFQPFHMGHLATVKFALKSVDDLVIVVGSAQKSHEQRNPFTAGERIAMIRAALKADKDVDVCRIMTIPVPDVDVHSLWTRQVDMLVPAYDVVFANDPFTLLLFRERGVKTVEPPLQERSKWMATEVRRRMAEGEKWQELVPAPVARAIKQIDGVERVRAIAQHDHVHGGHHDHHHNHHHHHHH</sequence>
<dbReference type="EMBL" id="CP007536">
    <property type="protein sequence ID" value="AIC15555.1"/>
    <property type="molecule type" value="Genomic_DNA"/>
</dbReference>
<name>A0A060HJV3_9ARCH</name>
<dbReference type="STRING" id="926571.NVIE_013200"/>
<evidence type="ECO:0000256" key="1">
    <source>
        <dbReference type="ARBA" id="ARBA00010124"/>
    </source>
</evidence>
<keyword evidence="4" id="KW-0662">Pyridine nucleotide biosynthesis</keyword>
<evidence type="ECO:0000256" key="4">
    <source>
        <dbReference type="HAMAP-Rule" id="MF_00243"/>
    </source>
</evidence>
<dbReference type="GO" id="GO:0009435">
    <property type="term" value="P:NAD+ biosynthetic process"/>
    <property type="evidence" value="ECO:0007669"/>
    <property type="project" value="UniProtKB-UniRule"/>
</dbReference>
<dbReference type="GO" id="GO:0005524">
    <property type="term" value="F:ATP binding"/>
    <property type="evidence" value="ECO:0007669"/>
    <property type="project" value="UniProtKB-KW"/>
</dbReference>
<gene>
    <name evidence="7" type="ORF">NVIE_013200</name>
</gene>
<keyword evidence="8" id="KW-1185">Reference proteome</keyword>
<proteinExistence type="inferred from homology"/>
<dbReference type="NCBIfam" id="TIGR00125">
    <property type="entry name" value="cyt_tran_rel"/>
    <property type="match status" value="1"/>
</dbReference>
<organism evidence="7 8">
    <name type="scientific">Nitrososphaera viennensis EN76</name>
    <dbReference type="NCBI Taxonomy" id="926571"/>
    <lineage>
        <taxon>Archaea</taxon>
        <taxon>Nitrososphaerota</taxon>
        <taxon>Nitrososphaeria</taxon>
        <taxon>Nitrososphaerales</taxon>
        <taxon>Nitrososphaeraceae</taxon>
        <taxon>Nitrososphaera</taxon>
    </lineage>
</organism>
<keyword evidence="3 4" id="KW-0548">Nucleotidyltransferase</keyword>
<dbReference type="GeneID" id="74946579"/>
<dbReference type="NCBIfam" id="TIGR01527">
    <property type="entry name" value="arch_NMN_Atrans"/>
    <property type="match status" value="1"/>
</dbReference>
<dbReference type="UniPathway" id="UPA00253">
    <property type="reaction ID" value="UER00600"/>
</dbReference>
<dbReference type="PANTHER" id="PTHR21342:SF0">
    <property type="entry name" value="BIFUNCTIONAL NMN ADENYLYLTRANSFERASE_NUDIX HYDROLASE"/>
    <property type="match status" value="1"/>
</dbReference>
<keyword evidence="4" id="KW-0547">Nucleotide-binding</keyword>
<dbReference type="InterPro" id="IPR004821">
    <property type="entry name" value="Cyt_trans-like"/>
</dbReference>
<dbReference type="HAMAP" id="MF_00243">
    <property type="entry name" value="NMN_adenylyltr"/>
    <property type="match status" value="1"/>
</dbReference>
<evidence type="ECO:0000313" key="8">
    <source>
        <dbReference type="Proteomes" id="UP000027093"/>
    </source>
</evidence>
<dbReference type="AlphaFoldDB" id="A0A060HJV3"/>
<dbReference type="NCBIfam" id="NF002243">
    <property type="entry name" value="PRK01153.1"/>
    <property type="match status" value="1"/>
</dbReference>
<dbReference type="Gene3D" id="3.40.50.620">
    <property type="entry name" value="HUPs"/>
    <property type="match status" value="1"/>
</dbReference>
<keyword evidence="4" id="KW-0520">NAD</keyword>